<gene>
    <name evidence="1" type="ORF">Cob_v001822</name>
</gene>
<keyword evidence="2" id="KW-1185">Reference proteome</keyword>
<proteinExistence type="predicted"/>
<dbReference type="AlphaFoldDB" id="A0A484G600"/>
<comment type="caution">
    <text evidence="1">The sequence shown here is derived from an EMBL/GenBank/DDBJ whole genome shotgun (WGS) entry which is preliminary data.</text>
</comment>
<dbReference type="EMBL" id="AMCV02000002">
    <property type="protein sequence ID" value="TDZ25300.1"/>
    <property type="molecule type" value="Genomic_DNA"/>
</dbReference>
<evidence type="ECO:0000313" key="1">
    <source>
        <dbReference type="EMBL" id="TDZ25300.1"/>
    </source>
</evidence>
<protein>
    <submittedName>
        <fullName evidence="1">Uncharacterized protein</fullName>
    </submittedName>
</protein>
<accession>A0A484G600</accession>
<reference evidence="2" key="1">
    <citation type="journal article" date="2013" name="New Phytol.">
        <title>Comparative genomic and transcriptomic analyses reveal the hemibiotrophic stage shift of Colletotrichum fungi.</title>
        <authorList>
            <person name="Gan P."/>
            <person name="Ikeda K."/>
            <person name="Irieda H."/>
            <person name="Narusaka M."/>
            <person name="O'Connell R.J."/>
            <person name="Narusaka Y."/>
            <person name="Takano Y."/>
            <person name="Kubo Y."/>
            <person name="Shirasu K."/>
        </authorList>
    </citation>
    <scope>NUCLEOTIDE SEQUENCE [LARGE SCALE GENOMIC DNA]</scope>
    <source>
        <strain evidence="2">104-T / ATCC 96160 / CBS 514.97 / LARS 414 / MAFF 240422</strain>
    </source>
</reference>
<reference evidence="2" key="2">
    <citation type="journal article" date="2019" name="Mol. Plant Microbe Interact.">
        <title>Genome sequence resources for four phytopathogenic fungi from the Colletotrichum orbiculare species complex.</title>
        <authorList>
            <person name="Gan P."/>
            <person name="Tsushima A."/>
            <person name="Narusaka M."/>
            <person name="Narusaka Y."/>
            <person name="Takano Y."/>
            <person name="Kubo Y."/>
            <person name="Shirasu K."/>
        </authorList>
    </citation>
    <scope>GENOME REANNOTATION</scope>
    <source>
        <strain evidence="2">104-T / ATCC 96160 / CBS 514.97 / LARS 414 / MAFF 240422</strain>
    </source>
</reference>
<organism evidence="1 2">
    <name type="scientific">Colletotrichum orbiculare (strain 104-T / ATCC 96160 / CBS 514.97 / LARS 414 / MAFF 240422)</name>
    <name type="common">Cucumber anthracnose fungus</name>
    <name type="synonym">Colletotrichum lagenarium</name>
    <dbReference type="NCBI Taxonomy" id="1213857"/>
    <lineage>
        <taxon>Eukaryota</taxon>
        <taxon>Fungi</taxon>
        <taxon>Dikarya</taxon>
        <taxon>Ascomycota</taxon>
        <taxon>Pezizomycotina</taxon>
        <taxon>Sordariomycetes</taxon>
        <taxon>Hypocreomycetidae</taxon>
        <taxon>Glomerellales</taxon>
        <taxon>Glomerellaceae</taxon>
        <taxon>Colletotrichum</taxon>
        <taxon>Colletotrichum orbiculare species complex</taxon>
    </lineage>
</organism>
<sequence length="78" mass="8991">MNGCKERAPKKICVSVSWHVLPSSLGRLFGHVQKFLGFTVLQRESRTELFNDCSSLLWPQERETITRPKAMTWRARSG</sequence>
<dbReference type="Proteomes" id="UP000014480">
    <property type="component" value="Unassembled WGS sequence"/>
</dbReference>
<name>A0A484G600_COLOR</name>
<evidence type="ECO:0000313" key="2">
    <source>
        <dbReference type="Proteomes" id="UP000014480"/>
    </source>
</evidence>